<dbReference type="Proteomes" id="UP000310158">
    <property type="component" value="Unassembled WGS sequence"/>
</dbReference>
<gene>
    <name evidence="2" type="ORF">EW146_g5451</name>
</gene>
<evidence type="ECO:0000313" key="2">
    <source>
        <dbReference type="EMBL" id="THH14954.1"/>
    </source>
</evidence>
<feature type="region of interest" description="Disordered" evidence="1">
    <location>
        <begin position="82"/>
        <end position="138"/>
    </location>
</feature>
<comment type="caution">
    <text evidence="2">The sequence shown here is derived from an EMBL/GenBank/DDBJ whole genome shotgun (WGS) entry which is preliminary data.</text>
</comment>
<dbReference type="OrthoDB" id="2658589at2759"/>
<keyword evidence="3" id="KW-1185">Reference proteome</keyword>
<protein>
    <submittedName>
        <fullName evidence="2">Uncharacterized protein</fullName>
    </submittedName>
</protein>
<reference evidence="2 3" key="1">
    <citation type="submission" date="2019-02" db="EMBL/GenBank/DDBJ databases">
        <title>Genome sequencing of the rare red list fungi Bondarzewia mesenterica.</title>
        <authorList>
            <person name="Buettner E."/>
            <person name="Kellner H."/>
        </authorList>
    </citation>
    <scope>NUCLEOTIDE SEQUENCE [LARGE SCALE GENOMIC DNA]</scope>
    <source>
        <strain evidence="2 3">DSM 108281</strain>
    </source>
</reference>
<feature type="compositionally biased region" description="Pro residues" evidence="1">
    <location>
        <begin position="116"/>
        <end position="132"/>
    </location>
</feature>
<accession>A0A4S4LRH1</accession>
<proteinExistence type="predicted"/>
<evidence type="ECO:0000313" key="3">
    <source>
        <dbReference type="Proteomes" id="UP000310158"/>
    </source>
</evidence>
<dbReference type="EMBL" id="SGPL01000238">
    <property type="protein sequence ID" value="THH14954.1"/>
    <property type="molecule type" value="Genomic_DNA"/>
</dbReference>
<name>A0A4S4LRH1_9AGAM</name>
<sequence>MSQVLQSAPLPLAVPPPPQQLCEYCGADLLTINPKYHRRTCKTKQTECRFPRNETGQDGLVTTVVDVLTIHRARDGLFHCPRCHTNTNDSDSMRRHAGRCFPRSDAPSEDEEEDPSPPSPSVAGLSPPPPVPSHLSPVLTEPHALLSPLHLPSTQVAVASVTAALLPAPKFVGKRPAGHSLAGPSGPKRLKLAVRTSSATMSTGSGGSQVSAAPARRPAMMMPSTILHTVPPDMETEEVEPSSTMTAVLPSTDDIELGSSPTVESGYPFNRTEDARLEILHRVVVALETVCPCCWAIDSMVQSHPLNLCEGRLATHSDDAWRTWRRDNLRFEANRSCYGCGMGINLSYIDESLRVVPFRHDGGVSMTCVWLETIRPLSYVVFTNPDLYQHFLNSTFSDGYSPSNPLHSIAQWLRHYQSGSRIPNYLRVVEFVVALREVSRVKSACFSRVSPLSLDRNNTLTMTSVAPQDFSRTIVSDGQDVYLALNIYGLPTPGGRQLDETSDIELDVVGLVRWASERYPQFAFIPLLRPFQGRIFSRLDISFKNFPIEQTHDRRYILGAPARSGWIRLESALVGIIKMLSGWKPQLYHLDTSYYPLPSTFGYTLEHTSSKGVRLSADRARHAFVVLMASVSHMIYLVSKPHELSLPYAPWMHHLVTHCRLHPQWVADLRQSPVGDFSQLRLGAFIHPSISWLQDVDGLLAAKVPLWILYDRDHPIFNRRDHPIAKYAPTADEVDVAIAGARADELYPVEPISPWDLVEYRPVQPGSGQLPSENITEFFQRREIANALRIEVETFSELARRVDHDLAARTATQPAPHSLVYEWVDIGDFFVRVRVERGQIPQVWAKYTPDQRWYDSLRNQWDLTTAFDPSAQDETEDDEAIVLPPQEPPRTLSQLASLPLVPPTHYHDDLAAILLASTVQHLDMARSSTPETIQEILQMRYGFAWTGMGYASLAVTGKRPASLDWSRCQAILVQRGATMPTSLQQPVADFIESFLACGPTAAPSISHRLWDLNETLSSPLVFRIRRIYQRERTLFVFMPLPDHVVKPRWHLVVESAATVIQSIRAGWGPDLPGLARELLDRGIAFNTRVLDARLPTGPPSYPPFITLGWRLPGYQPDAVDYAHYEATRDAFLAHPRARAALLQGGILWRLALHAVGFGAVIVGPTDTVFEAGKAVLASPTMAAWDDDLSQGEMEVISGVYRVFTGNSMDMAEMSWWPQHKTWCESGLDVGYWSSLCEDWFQNRLSQIRDNWATLRSAREWRSSLRFRSKETRQLEDANERAARNYLLRPEFK</sequence>
<evidence type="ECO:0000256" key="1">
    <source>
        <dbReference type="SAM" id="MobiDB-lite"/>
    </source>
</evidence>
<organism evidence="2 3">
    <name type="scientific">Bondarzewia mesenterica</name>
    <dbReference type="NCBI Taxonomy" id="1095465"/>
    <lineage>
        <taxon>Eukaryota</taxon>
        <taxon>Fungi</taxon>
        <taxon>Dikarya</taxon>
        <taxon>Basidiomycota</taxon>
        <taxon>Agaricomycotina</taxon>
        <taxon>Agaricomycetes</taxon>
        <taxon>Russulales</taxon>
        <taxon>Bondarzewiaceae</taxon>
        <taxon>Bondarzewia</taxon>
    </lineage>
</organism>